<accession>A0A1Y3PEY5</accession>
<keyword evidence="1" id="KW-0812">Transmembrane</keyword>
<proteinExistence type="predicted"/>
<dbReference type="AlphaFoldDB" id="A0A1Y3PEY5"/>
<organism evidence="2 3">
    <name type="scientific">Bacillus thermozeamaize</name>
    <dbReference type="NCBI Taxonomy" id="230954"/>
    <lineage>
        <taxon>Bacteria</taxon>
        <taxon>Bacillati</taxon>
        <taxon>Bacillota</taxon>
        <taxon>Bacilli</taxon>
        <taxon>Bacillales</taxon>
        <taxon>Bacillaceae</taxon>
        <taxon>Bacillus</taxon>
    </lineage>
</organism>
<evidence type="ECO:0000313" key="2">
    <source>
        <dbReference type="EMBL" id="OUM85902.1"/>
    </source>
</evidence>
<reference evidence="3" key="1">
    <citation type="submission" date="2016-06" db="EMBL/GenBank/DDBJ databases">
        <authorList>
            <person name="Nascimento L."/>
            <person name="Pereira R.V."/>
            <person name="Martins L.F."/>
            <person name="Quaggio R.B."/>
            <person name="Silva A.M."/>
            <person name="Setubal J.C."/>
        </authorList>
    </citation>
    <scope>NUCLEOTIDE SEQUENCE [LARGE SCALE GENOMIC DNA]</scope>
</reference>
<dbReference type="Proteomes" id="UP000196475">
    <property type="component" value="Unassembled WGS sequence"/>
</dbReference>
<keyword evidence="1" id="KW-1133">Transmembrane helix</keyword>
<feature type="transmembrane region" description="Helical" evidence="1">
    <location>
        <begin position="6"/>
        <end position="21"/>
    </location>
</feature>
<dbReference type="InterPro" id="IPR017560">
    <property type="entry name" value="Cyt_c_biogenesis_CcmI"/>
</dbReference>
<sequence>MTFWIVLMAAITLFIMIFPFLRDSRRQEELLDDQEERDRLFSQLADLEYDFYMDKITRQDYEEMRQEIIRQLSRLHAKDKLREEQLRLQLRAEVQARLEKGMSHG</sequence>
<name>A0A1Y3PEY5_9BACI</name>
<evidence type="ECO:0000256" key="1">
    <source>
        <dbReference type="SAM" id="Phobius"/>
    </source>
</evidence>
<keyword evidence="1" id="KW-0472">Membrane</keyword>
<comment type="caution">
    <text evidence="2">The sequence shown here is derived from an EMBL/GenBank/DDBJ whole genome shotgun (WGS) entry which is preliminary data.</text>
</comment>
<evidence type="ECO:0000313" key="3">
    <source>
        <dbReference type="Proteomes" id="UP000196475"/>
    </source>
</evidence>
<dbReference type="NCBIfam" id="TIGR03142">
    <property type="entry name" value="cytochro_ccmI"/>
    <property type="match status" value="1"/>
</dbReference>
<dbReference type="EMBL" id="LZRT01000095">
    <property type="protein sequence ID" value="OUM85902.1"/>
    <property type="molecule type" value="Genomic_DNA"/>
</dbReference>
<protein>
    <submittedName>
        <fullName evidence="2">C-type cytochrome biogenesis protein CcmI</fullName>
    </submittedName>
</protein>
<gene>
    <name evidence="2" type="ORF">BAA01_15020</name>
</gene>